<dbReference type="Proteomes" id="UP000824014">
    <property type="component" value="Unassembled WGS sequence"/>
</dbReference>
<evidence type="ECO:0000313" key="2">
    <source>
        <dbReference type="Proteomes" id="UP000824014"/>
    </source>
</evidence>
<proteinExistence type="predicted"/>
<accession>A0A9D2DEC2</accession>
<gene>
    <name evidence="1" type="ORF">H9816_05545</name>
</gene>
<comment type="caution">
    <text evidence="1">The sequence shown here is derived from an EMBL/GenBank/DDBJ whole genome shotgun (WGS) entry which is preliminary data.</text>
</comment>
<protein>
    <submittedName>
        <fullName evidence="1">Acyltransferase</fullName>
    </submittedName>
</protein>
<name>A0A9D2DEC2_9BACT</name>
<reference evidence="1" key="1">
    <citation type="journal article" date="2021" name="PeerJ">
        <title>Extensive microbial diversity within the chicken gut microbiome revealed by metagenomics and culture.</title>
        <authorList>
            <person name="Gilroy R."/>
            <person name="Ravi A."/>
            <person name="Getino M."/>
            <person name="Pursley I."/>
            <person name="Horton D.L."/>
            <person name="Alikhan N.F."/>
            <person name="Baker D."/>
            <person name="Gharbi K."/>
            <person name="Hall N."/>
            <person name="Watson M."/>
            <person name="Adriaenssens E.M."/>
            <person name="Foster-Nyarko E."/>
            <person name="Jarju S."/>
            <person name="Secka A."/>
            <person name="Antonio M."/>
            <person name="Oren A."/>
            <person name="Chaudhuri R.R."/>
            <person name="La Ragione R."/>
            <person name="Hildebrand F."/>
            <person name="Pallen M.J."/>
        </authorList>
    </citation>
    <scope>NUCLEOTIDE SEQUENCE</scope>
    <source>
        <strain evidence="1">ChiHjej11B10-19426</strain>
    </source>
</reference>
<sequence length="320" mass="35763">MQTIDDILKIDSEAAFEKAALDVFAFQARACAPYRDYLAAIGVEPGEVHTVDDIPCLPIELFKSRRVYCADGEPEIVFTSSTTGGDTPSRHYVWRLENYRRTLRAAFTHFYGDPSEWAFYALLPCYLEREGSSLVWMADDLIRSGGGGFFLDDHKGLLERMAADPKRKILLGVSYALLDLAEGFAPKLTDTVVMETGGMKGRRAELPKEEFHAILCRAFGVEKIHSEYGMAELTSQAYSDGDGIFRTPAWMRVRVRDFNDPFEQLGCGRRGGVNIIDLANLHSCAFIETQDAGMLHEDGSFSLLGRMDRTQTRGCNLLVD</sequence>
<evidence type="ECO:0000313" key="1">
    <source>
        <dbReference type="EMBL" id="HIZ15354.1"/>
    </source>
</evidence>
<dbReference type="GO" id="GO:0016746">
    <property type="term" value="F:acyltransferase activity"/>
    <property type="evidence" value="ECO:0007669"/>
    <property type="project" value="UniProtKB-KW"/>
</dbReference>
<dbReference type="SUPFAM" id="SSF56801">
    <property type="entry name" value="Acetyl-CoA synthetase-like"/>
    <property type="match status" value="1"/>
</dbReference>
<keyword evidence="1" id="KW-0808">Transferase</keyword>
<dbReference type="AlphaFoldDB" id="A0A9D2DEC2"/>
<dbReference type="EMBL" id="DXCC01000017">
    <property type="protein sequence ID" value="HIZ15354.1"/>
    <property type="molecule type" value="Genomic_DNA"/>
</dbReference>
<organism evidence="1 2">
    <name type="scientific">Candidatus Tidjanibacter faecipullorum</name>
    <dbReference type="NCBI Taxonomy" id="2838766"/>
    <lineage>
        <taxon>Bacteria</taxon>
        <taxon>Pseudomonadati</taxon>
        <taxon>Bacteroidota</taxon>
        <taxon>Bacteroidia</taxon>
        <taxon>Bacteroidales</taxon>
        <taxon>Rikenellaceae</taxon>
        <taxon>Tidjanibacter</taxon>
    </lineage>
</organism>
<keyword evidence="1" id="KW-0012">Acyltransferase</keyword>
<reference evidence="1" key="2">
    <citation type="submission" date="2021-04" db="EMBL/GenBank/DDBJ databases">
        <authorList>
            <person name="Gilroy R."/>
        </authorList>
    </citation>
    <scope>NUCLEOTIDE SEQUENCE</scope>
    <source>
        <strain evidence="1">ChiHjej11B10-19426</strain>
    </source>
</reference>